<proteinExistence type="predicted"/>
<dbReference type="RefSeq" id="XP_029231935.1">
    <property type="nucleotide sequence ID" value="XM_029367992.1"/>
</dbReference>
<comment type="caution">
    <text evidence="1">The sequence shown here is derived from an EMBL/GenBank/DDBJ whole genome shotgun (WGS) entry which is preliminary data.</text>
</comment>
<dbReference type="Proteomes" id="UP000284403">
    <property type="component" value="Unassembled WGS sequence"/>
</dbReference>
<dbReference type="GeneID" id="40314665"/>
<dbReference type="OrthoDB" id="248270at2759"/>
<evidence type="ECO:0000313" key="1">
    <source>
        <dbReference type="EMBL" id="RNF26729.1"/>
    </source>
</evidence>
<reference evidence="1 2" key="1">
    <citation type="journal article" date="2018" name="BMC Genomics">
        <title>Genomic comparison of Trypanosoma conorhini and Trypanosoma rangeli to Trypanosoma cruzi strains of high and low virulence.</title>
        <authorList>
            <person name="Bradwell K.R."/>
            <person name="Koparde V.N."/>
            <person name="Matveyev A.V."/>
            <person name="Serrano M.G."/>
            <person name="Alves J.M."/>
            <person name="Parikh H."/>
            <person name="Huang B."/>
            <person name="Lee V."/>
            <person name="Espinosa-Alvarez O."/>
            <person name="Ortiz P.A."/>
            <person name="Costa-Martins A.G."/>
            <person name="Teixeira M.M."/>
            <person name="Buck G.A."/>
        </authorList>
    </citation>
    <scope>NUCLEOTIDE SEQUENCE [LARGE SCALE GENOMIC DNA]</scope>
    <source>
        <strain evidence="1 2">025E</strain>
    </source>
</reference>
<dbReference type="AlphaFoldDB" id="A0A3R7NTB8"/>
<keyword evidence="2" id="KW-1185">Reference proteome</keyword>
<evidence type="ECO:0000313" key="2">
    <source>
        <dbReference type="Proteomes" id="UP000284403"/>
    </source>
</evidence>
<organism evidence="1 2">
    <name type="scientific">Trypanosoma conorhini</name>
    <dbReference type="NCBI Taxonomy" id="83891"/>
    <lineage>
        <taxon>Eukaryota</taxon>
        <taxon>Discoba</taxon>
        <taxon>Euglenozoa</taxon>
        <taxon>Kinetoplastea</taxon>
        <taxon>Metakinetoplastina</taxon>
        <taxon>Trypanosomatida</taxon>
        <taxon>Trypanosomatidae</taxon>
        <taxon>Trypanosoma</taxon>
    </lineage>
</organism>
<name>A0A3R7NTB8_9TRYP</name>
<sequence length="138" mass="15183">MIPADGKNEDVERRGISWLSSEGGISPSGCLSTVNTSLETVLERIEAGFQFDSLAVDVRELCIEINRLVAHVESSGVWCSAETYGMLLATLSRLRTAVAQVRRYDNTRRKPTLTSVHAQKLQTPRLPDDLSIALPCPQ</sequence>
<gene>
    <name evidence="1" type="ORF">Tco025E_01054</name>
</gene>
<accession>A0A3R7NTB8</accession>
<dbReference type="EMBL" id="MKKU01000030">
    <property type="protein sequence ID" value="RNF26729.1"/>
    <property type="molecule type" value="Genomic_DNA"/>
</dbReference>
<protein>
    <submittedName>
        <fullName evidence="1">Uncharacterized protein</fullName>
    </submittedName>
</protein>